<reference evidence="2" key="1">
    <citation type="submission" date="2020-11" db="EMBL/GenBank/DDBJ databases">
        <authorList>
            <person name="Tran Van P."/>
        </authorList>
    </citation>
    <scope>NUCLEOTIDE SEQUENCE</scope>
</reference>
<evidence type="ECO:0000313" key="2">
    <source>
        <dbReference type="EMBL" id="CAD7226011.1"/>
    </source>
</evidence>
<dbReference type="EMBL" id="OB660720">
    <property type="protein sequence ID" value="CAD7226011.1"/>
    <property type="molecule type" value="Genomic_DNA"/>
</dbReference>
<dbReference type="InterPro" id="IPR001060">
    <property type="entry name" value="FCH_dom"/>
</dbReference>
<gene>
    <name evidence="2" type="ORF">CTOB1V02_LOCUS3937</name>
</gene>
<evidence type="ECO:0000256" key="1">
    <source>
        <dbReference type="SAM" id="MobiDB-lite"/>
    </source>
</evidence>
<protein>
    <submittedName>
        <fullName evidence="2">Uncharacterized protein</fullName>
    </submittedName>
</protein>
<feature type="region of interest" description="Disordered" evidence="1">
    <location>
        <begin position="1"/>
        <end position="30"/>
    </location>
</feature>
<dbReference type="Pfam" id="PF00611">
    <property type="entry name" value="FCH"/>
    <property type="match status" value="1"/>
</dbReference>
<name>A0A7R8WBD9_9CRUS</name>
<dbReference type="AlphaFoldDB" id="A0A7R8WBD9"/>
<dbReference type="SUPFAM" id="SSF103657">
    <property type="entry name" value="BAR/IMD domain-like"/>
    <property type="match status" value="1"/>
</dbReference>
<dbReference type="Gene3D" id="1.20.1270.60">
    <property type="entry name" value="Arfaptin homology (AH) domain/BAR domain"/>
    <property type="match status" value="1"/>
</dbReference>
<organism evidence="2">
    <name type="scientific">Cyprideis torosa</name>
    <dbReference type="NCBI Taxonomy" id="163714"/>
    <lineage>
        <taxon>Eukaryota</taxon>
        <taxon>Metazoa</taxon>
        <taxon>Ecdysozoa</taxon>
        <taxon>Arthropoda</taxon>
        <taxon>Crustacea</taxon>
        <taxon>Oligostraca</taxon>
        <taxon>Ostracoda</taxon>
        <taxon>Podocopa</taxon>
        <taxon>Podocopida</taxon>
        <taxon>Cytherocopina</taxon>
        <taxon>Cytheroidea</taxon>
        <taxon>Cytherideidae</taxon>
        <taxon>Cyprideis</taxon>
    </lineage>
</organism>
<accession>A0A7R8WBD9</accession>
<sequence>MVNVRSPSSLSMVGCGGGNPMVSSSPRSPGEHAVRLLHSLSFPSMANVNYFNGSGDSHSPAEMNVKLKNLPDQYEGVSTHTERGIHFLDKLGSFLRDRAVVEQEYAGKLNAMVVVLELGESQIRGQIPKNPKLFVVWDSASAKGFESCACLPPAVTGPPLELMEDDTGSSLFRWVWPIAPFPCAETRLLR</sequence>
<dbReference type="OrthoDB" id="8783038at2759"/>
<dbReference type="InterPro" id="IPR027267">
    <property type="entry name" value="AH/BAR_dom_sf"/>
</dbReference>
<feature type="compositionally biased region" description="Polar residues" evidence="1">
    <location>
        <begin position="1"/>
        <end position="11"/>
    </location>
</feature>
<proteinExistence type="predicted"/>